<dbReference type="EMBL" id="CAJHJT010000001">
    <property type="protein sequence ID" value="CAD6994825.1"/>
    <property type="molecule type" value="Genomic_DNA"/>
</dbReference>
<keyword evidence="1" id="KW-1133">Transmembrane helix</keyword>
<accession>A0A811UBM2</accession>
<evidence type="ECO:0000313" key="3">
    <source>
        <dbReference type="Proteomes" id="UP000606786"/>
    </source>
</evidence>
<protein>
    <submittedName>
        <fullName evidence="2">(Mediterranean fruit fly) hypothetical protein</fullName>
    </submittedName>
</protein>
<evidence type="ECO:0000256" key="1">
    <source>
        <dbReference type="SAM" id="Phobius"/>
    </source>
</evidence>
<reference evidence="2" key="1">
    <citation type="submission" date="2020-11" db="EMBL/GenBank/DDBJ databases">
        <authorList>
            <person name="Whitehead M."/>
        </authorList>
    </citation>
    <scope>NUCLEOTIDE SEQUENCE</scope>
    <source>
        <strain evidence="2">EGII</strain>
    </source>
</reference>
<organism evidence="2 3">
    <name type="scientific">Ceratitis capitata</name>
    <name type="common">Mediterranean fruit fly</name>
    <name type="synonym">Tephritis capitata</name>
    <dbReference type="NCBI Taxonomy" id="7213"/>
    <lineage>
        <taxon>Eukaryota</taxon>
        <taxon>Metazoa</taxon>
        <taxon>Ecdysozoa</taxon>
        <taxon>Arthropoda</taxon>
        <taxon>Hexapoda</taxon>
        <taxon>Insecta</taxon>
        <taxon>Pterygota</taxon>
        <taxon>Neoptera</taxon>
        <taxon>Endopterygota</taxon>
        <taxon>Diptera</taxon>
        <taxon>Brachycera</taxon>
        <taxon>Muscomorpha</taxon>
        <taxon>Tephritoidea</taxon>
        <taxon>Tephritidae</taxon>
        <taxon>Ceratitis</taxon>
        <taxon>Ceratitis</taxon>
    </lineage>
</organism>
<dbReference type="AlphaFoldDB" id="A0A811UBM2"/>
<gene>
    <name evidence="2" type="ORF">CCAP1982_LOCUS3556</name>
</gene>
<evidence type="ECO:0000313" key="2">
    <source>
        <dbReference type="EMBL" id="CAD6994825.1"/>
    </source>
</evidence>
<dbReference type="Proteomes" id="UP000606786">
    <property type="component" value="Unassembled WGS sequence"/>
</dbReference>
<keyword evidence="1" id="KW-0812">Transmembrane</keyword>
<sequence length="52" mass="6107">GKNNISTKTMVQIRILEYEITLQLLSIFPSLVRRLAMRRRKKSTANQDDDDE</sequence>
<keyword evidence="3" id="KW-1185">Reference proteome</keyword>
<comment type="caution">
    <text evidence="2">The sequence shown here is derived from an EMBL/GenBank/DDBJ whole genome shotgun (WGS) entry which is preliminary data.</text>
</comment>
<proteinExistence type="predicted"/>
<keyword evidence="1" id="KW-0472">Membrane</keyword>
<name>A0A811UBM2_CERCA</name>
<feature type="non-terminal residue" evidence="2">
    <location>
        <position position="1"/>
    </location>
</feature>
<feature type="transmembrane region" description="Helical" evidence="1">
    <location>
        <begin position="20"/>
        <end position="36"/>
    </location>
</feature>